<dbReference type="AlphaFoldDB" id="A0A5J6MSL6"/>
<accession>A0A5J6MSL6</accession>
<name>A0A5J6MSL6_9PROT</name>
<proteinExistence type="predicted"/>
<reference evidence="1 2" key="1">
    <citation type="submission" date="2019-08" db="EMBL/GenBank/DDBJ databases">
        <title>Hyperibacter terrae gen. nov., sp. nov. and Hyperibacter viscosus sp. nov., two new members in the family Rhodospirillaceae isolated from the rhizosphere of Hypericum perforatum.</title>
        <authorList>
            <person name="Noviana Z."/>
        </authorList>
    </citation>
    <scope>NUCLEOTIDE SEQUENCE [LARGE SCALE GENOMIC DNA]</scope>
    <source>
        <strain evidence="1 2">R5959</strain>
    </source>
</reference>
<dbReference type="Proteomes" id="UP000325797">
    <property type="component" value="Chromosome"/>
</dbReference>
<evidence type="ECO:0008006" key="3">
    <source>
        <dbReference type="Google" id="ProtNLM"/>
    </source>
</evidence>
<protein>
    <recommendedName>
        <fullName evidence="3">Entericidin</fullName>
    </recommendedName>
</protein>
<keyword evidence="2" id="KW-1185">Reference proteome</keyword>
<dbReference type="KEGG" id="hadh:FRZ61_04850"/>
<dbReference type="EMBL" id="CP042582">
    <property type="protein sequence ID" value="QEX20568.1"/>
    <property type="molecule type" value="Genomic_DNA"/>
</dbReference>
<evidence type="ECO:0000313" key="2">
    <source>
        <dbReference type="Proteomes" id="UP000325797"/>
    </source>
</evidence>
<organism evidence="1 2">
    <name type="scientific">Hypericibacter adhaerens</name>
    <dbReference type="NCBI Taxonomy" id="2602016"/>
    <lineage>
        <taxon>Bacteria</taxon>
        <taxon>Pseudomonadati</taxon>
        <taxon>Pseudomonadota</taxon>
        <taxon>Alphaproteobacteria</taxon>
        <taxon>Rhodospirillales</taxon>
        <taxon>Dongiaceae</taxon>
        <taxon>Hypericibacter</taxon>
    </lineage>
</organism>
<sequence>MTPTTTPTRNPLRPAGNALLPAGALLMAALLALAGCNTAAGFGRDIRNTGNFIEKKADQALN</sequence>
<dbReference type="RefSeq" id="WP_151114804.1">
    <property type="nucleotide sequence ID" value="NZ_CP042582.1"/>
</dbReference>
<gene>
    <name evidence="1" type="ORF">FRZ61_04850</name>
</gene>
<evidence type="ECO:0000313" key="1">
    <source>
        <dbReference type="EMBL" id="QEX20568.1"/>
    </source>
</evidence>